<comment type="caution">
    <text evidence="1">The sequence shown here is derived from an EMBL/GenBank/DDBJ whole genome shotgun (WGS) entry which is preliminary data.</text>
</comment>
<organism evidence="1">
    <name type="scientific">Cryptosporidium canis</name>
    <dbReference type="NCBI Taxonomy" id="195482"/>
    <lineage>
        <taxon>Eukaryota</taxon>
        <taxon>Sar</taxon>
        <taxon>Alveolata</taxon>
        <taxon>Apicomplexa</taxon>
        <taxon>Conoidasida</taxon>
        <taxon>Coccidia</taxon>
        <taxon>Eucoccidiorida</taxon>
        <taxon>Eimeriorina</taxon>
        <taxon>Cryptosporidiidae</taxon>
        <taxon>Cryptosporidium</taxon>
    </lineage>
</organism>
<proteinExistence type="predicted"/>
<evidence type="ECO:0000313" key="1">
    <source>
        <dbReference type="EMBL" id="KAJ1608790.1"/>
    </source>
</evidence>
<dbReference type="EMBL" id="JAPCXC010000040">
    <property type="protein sequence ID" value="KAJ1608790.1"/>
    <property type="molecule type" value="Genomic_DNA"/>
</dbReference>
<dbReference type="Proteomes" id="UP001067231">
    <property type="component" value="Unassembled WGS sequence"/>
</dbReference>
<gene>
    <name evidence="1" type="ORF">OJ253_1813</name>
</gene>
<sequence>MDTMTTFRKCEEFLASLGTHHAKDTQQKYANYFEQFRSLNSLWGSKNINDQDSLRLCEAWNSVLSCYKAALERMFEVLSQERTFVWGNSRSDFCENLQTNFNSQINTTYSVDKQSSPQLLNGLLDLIKELTFICESMKSSLENNIGLTNSSSTNTLSIALLLVKIICYRIETDNHDFLNKMYGSTLYFLNILFRIYKVEFTESWDLILFPERVQVSYFKDVSTLFGGSSIDKISDSDIPFLTYFLFSSNTKVRVNSILCIQSIFAAPIFRFKSMISLLCKPFSQQVMDTSASSLSKNAVILTFSLLKFGEITFKSEGYDLDTFITFIKAISKVVNTTPLQFWTSNFLQHNISFIQILSSILLLGLKDFNLMIPSLQLFSNILSLMKNCDTSKGELFDCLCPSFEQVIVNSSIILGLARDPNGNINVKHLQTKCLVVLTEILNFYIRLLEDFPFLLLIVSFKQSLVEESRSEIKNYLLEFVDLLELINLDHNELDQLIYEKALRTTYLFVDYIIKFWKMYLSKNDIEYRFHLSEHNDFFQNIRGFDISTIYIKETYFKIFNLLKSFILYTFDVVIENLVAVKELTNSSNSFRISRSTICRILDIYSTISPVILEESFLQIQSVSGLNGNGGRFIRTHNEEINEYFTNSSKVNFVELLLLLLRSAEDKLLSSIISILLCYCSNSEWLKYSSFKTFQCFEATLVKEISFLISSDRSTSMGPIRDYTILSVNRAVIHICMYHRLNIHDVIYCSSIYRRSNMNLIEESYNNFIEDCGIELNENNCILNWKEMYNTYKLLIQYFEADSNSLKAVSHSNFSETIRAFGRILKLIPFSLDDSCEVVWTLELLSNIISKTYGGSLRLNKVKWNSIYVVGLLFENYHFNNIVIQSFCTEEKTQLDVLNSFARCWKTLCLLIKNESELSKVRLSALRSLTTDINKADSNYREKIPYIVLFETWDTYKYALNTQLSESSNLIDKYWASNGEYSSMWNLYLNKLGSMLYESSIFYIRDKPNSLTILDIDLISKYCSEAFSQSSDWV</sequence>
<dbReference type="OrthoDB" id="342592at2759"/>
<accession>A0A9D5DKJ8</accession>
<reference evidence="1" key="1">
    <citation type="submission" date="2022-10" db="EMBL/GenBank/DDBJ databases">
        <title>Adaptive evolution leads to modifications in subtelomeric GC content in a zoonotic Cryptosporidium species.</title>
        <authorList>
            <person name="Li J."/>
            <person name="Feng Y."/>
            <person name="Xiao L."/>
        </authorList>
    </citation>
    <scope>NUCLEOTIDE SEQUENCE</scope>
    <source>
        <strain evidence="1">33844</strain>
    </source>
</reference>
<protein>
    <submittedName>
        <fullName evidence="1">Uncharacterized protein</fullName>
    </submittedName>
</protein>
<dbReference type="AlphaFoldDB" id="A0A9D5DKJ8"/>
<name>A0A9D5DKJ8_9CRYT</name>